<sequence length="98" mass="11157">MQSPNDQLACRVCGKVHQGARLITLPDGTQVGNYSEAYRAYCEAKWVLEHLPVTVNRRRKSTPQISRRDYIMAVKDKRGEAAGNELAKNVRELWKASR</sequence>
<dbReference type="Pfam" id="PF24751">
    <property type="entry name" value="DUF7696"/>
    <property type="match status" value="1"/>
</dbReference>
<reference evidence="1" key="1">
    <citation type="submission" date="2020-04" db="EMBL/GenBank/DDBJ databases">
        <authorList>
            <person name="Chiriac C."/>
            <person name="Salcher M."/>
            <person name="Ghai R."/>
            <person name="Kavagutti S V."/>
        </authorList>
    </citation>
    <scope>NUCLEOTIDE SEQUENCE</scope>
</reference>
<protein>
    <submittedName>
        <fullName evidence="1">Uncharacterized protein</fullName>
    </submittedName>
</protein>
<proteinExistence type="predicted"/>
<accession>A0A6J5M8G4</accession>
<dbReference type="InterPro" id="IPR056113">
    <property type="entry name" value="DUF7696"/>
</dbReference>
<dbReference type="EMBL" id="LR796393">
    <property type="protein sequence ID" value="CAB4141440.1"/>
    <property type="molecule type" value="Genomic_DNA"/>
</dbReference>
<gene>
    <name evidence="1" type="ORF">UFOVP417_13</name>
</gene>
<name>A0A6J5M8G4_9CAUD</name>
<evidence type="ECO:0000313" key="1">
    <source>
        <dbReference type="EMBL" id="CAB4141440.1"/>
    </source>
</evidence>
<organism evidence="1">
    <name type="scientific">uncultured Caudovirales phage</name>
    <dbReference type="NCBI Taxonomy" id="2100421"/>
    <lineage>
        <taxon>Viruses</taxon>
        <taxon>Duplodnaviria</taxon>
        <taxon>Heunggongvirae</taxon>
        <taxon>Uroviricota</taxon>
        <taxon>Caudoviricetes</taxon>
        <taxon>Peduoviridae</taxon>
        <taxon>Maltschvirus</taxon>
        <taxon>Maltschvirus maltsch</taxon>
    </lineage>
</organism>